<sequence length="518" mass="55731">MTENLADQVITFSQMWDQAVNDHGGRSFLVFRDVDGTTSNWTYSEFDAIVDRAAGKMREYGVGAGDSVHLCLRNSPAFIALWLATSRLGAWMVPADPGAASRDIERHLERVRPMLGFASAERASVYREGAAGANMPVIELTETAVDVIAGGALAGEPLSPAERPLPEPLDRLAIMFTSGTTSEPKGVDVTQANYATVGNVMASAARLSADHRWYVSLPLFHANAQYYCFASAIAVGASVGLAATFSASKWIEIGRELDATHASLFAAPIRMILARTPADTPPLQLEHVWFAQNLAPAHHRQFGELVGTAPRQLYGMTETIAVVTYDSSNQPGSESIGTVTPGRAVSLFDVDNESPVAAGEKGIISVHGVRGIDLFRGYLDDPDTTARSFRTDDAGVEWFSTGDLAVTNDDGTWRFVGRVDDVVKVSGENVSLTEVEAAIAQAQGVLEVAVVTIPDPVRDVVPVAYVVPRDHANPPAVADLECWALTNLAPASRPREWHLIDELPRTSVGKIRRSAIVR</sequence>
<keyword evidence="4" id="KW-1185">Reference proteome</keyword>
<dbReference type="Pfam" id="PF00501">
    <property type="entry name" value="AMP-binding"/>
    <property type="match status" value="1"/>
</dbReference>
<dbReference type="GO" id="GO:0016874">
    <property type="term" value="F:ligase activity"/>
    <property type="evidence" value="ECO:0007669"/>
    <property type="project" value="UniProtKB-KW"/>
</dbReference>
<evidence type="ECO:0000259" key="2">
    <source>
        <dbReference type="Pfam" id="PF13193"/>
    </source>
</evidence>
<dbReference type="InterPro" id="IPR000873">
    <property type="entry name" value="AMP-dep_synth/lig_dom"/>
</dbReference>
<dbReference type="InterPro" id="IPR050237">
    <property type="entry name" value="ATP-dep_AMP-bd_enzyme"/>
</dbReference>
<dbReference type="SUPFAM" id="SSF56801">
    <property type="entry name" value="Acetyl-CoA synthetase-like"/>
    <property type="match status" value="1"/>
</dbReference>
<reference evidence="3" key="1">
    <citation type="submission" date="2018-03" db="EMBL/GenBank/DDBJ databases">
        <authorList>
            <person name="Nunes O.C."/>
            <person name="Lopes A.R."/>
            <person name="Froufe H."/>
            <person name="Munoz-Merida A."/>
            <person name="Barroso C."/>
            <person name="Egas C."/>
        </authorList>
    </citation>
    <scope>NUCLEOTIDE SEQUENCE</scope>
    <source>
        <strain evidence="3">ON4</strain>
    </source>
</reference>
<organism evidence="3 4">
    <name type="scientific">Gulosibacter molinativorax</name>
    <dbReference type="NCBI Taxonomy" id="256821"/>
    <lineage>
        <taxon>Bacteria</taxon>
        <taxon>Bacillati</taxon>
        <taxon>Actinomycetota</taxon>
        <taxon>Actinomycetes</taxon>
        <taxon>Micrococcales</taxon>
        <taxon>Microbacteriaceae</taxon>
        <taxon>Gulosibacter</taxon>
    </lineage>
</organism>
<dbReference type="EMBL" id="PXVD01000017">
    <property type="protein sequence ID" value="MDJ1371876.1"/>
    <property type="molecule type" value="Genomic_DNA"/>
</dbReference>
<dbReference type="Pfam" id="PF13193">
    <property type="entry name" value="AMP-binding_C"/>
    <property type="match status" value="1"/>
</dbReference>
<dbReference type="PROSITE" id="PS00455">
    <property type="entry name" value="AMP_BINDING"/>
    <property type="match status" value="1"/>
</dbReference>
<feature type="domain" description="AMP-dependent synthetase/ligase" evidence="1">
    <location>
        <begin position="17"/>
        <end position="379"/>
    </location>
</feature>
<dbReference type="Gene3D" id="3.40.50.12780">
    <property type="entry name" value="N-terminal domain of ligase-like"/>
    <property type="match status" value="1"/>
</dbReference>
<dbReference type="InterPro" id="IPR020845">
    <property type="entry name" value="AMP-binding_CS"/>
</dbReference>
<gene>
    <name evidence="3" type="ORF">C7K25_10940</name>
</gene>
<reference evidence="3" key="2">
    <citation type="journal article" date="2022" name="Sci. Rep.">
        <title>In silico prediction of the enzymes involved in the degradation of the herbicide molinate by Gulosibacter molinativorax ON4T.</title>
        <authorList>
            <person name="Lopes A.R."/>
            <person name="Bunin E."/>
            <person name="Viana A.T."/>
            <person name="Froufe H."/>
            <person name="Munoz-Merida A."/>
            <person name="Pinho D."/>
            <person name="Figueiredo J."/>
            <person name="Barroso C."/>
            <person name="Vaz-Moreira I."/>
            <person name="Bellanger X."/>
            <person name="Egas C."/>
            <person name="Nunes O.C."/>
        </authorList>
    </citation>
    <scope>NUCLEOTIDE SEQUENCE</scope>
    <source>
        <strain evidence="3">ON4</strain>
    </source>
</reference>
<dbReference type="Gene3D" id="3.30.300.30">
    <property type="match status" value="1"/>
</dbReference>
<name>A0ABT7C9I1_9MICO</name>
<dbReference type="InterPro" id="IPR025110">
    <property type="entry name" value="AMP-bd_C"/>
</dbReference>
<dbReference type="PANTHER" id="PTHR43767">
    <property type="entry name" value="LONG-CHAIN-FATTY-ACID--COA LIGASE"/>
    <property type="match status" value="1"/>
</dbReference>
<dbReference type="InterPro" id="IPR042099">
    <property type="entry name" value="ANL_N_sf"/>
</dbReference>
<comment type="caution">
    <text evidence="3">The sequence shown here is derived from an EMBL/GenBank/DDBJ whole genome shotgun (WGS) entry which is preliminary data.</text>
</comment>
<evidence type="ECO:0000313" key="3">
    <source>
        <dbReference type="EMBL" id="MDJ1371876.1"/>
    </source>
</evidence>
<keyword evidence="3" id="KW-0436">Ligase</keyword>
<proteinExistence type="predicted"/>
<dbReference type="RefSeq" id="WP_026937230.1">
    <property type="nucleotide sequence ID" value="NZ_CP028426.1"/>
</dbReference>
<protein>
    <submittedName>
        <fullName evidence="3">O-succinylbenzoate--CoA ligase</fullName>
    </submittedName>
</protein>
<dbReference type="PANTHER" id="PTHR43767:SF1">
    <property type="entry name" value="NONRIBOSOMAL PEPTIDE SYNTHASE PES1 (EUROFUNG)-RELATED"/>
    <property type="match status" value="1"/>
</dbReference>
<evidence type="ECO:0000313" key="4">
    <source>
        <dbReference type="Proteomes" id="UP001170379"/>
    </source>
</evidence>
<feature type="domain" description="AMP-binding enzyme C-terminal" evidence="2">
    <location>
        <begin position="434"/>
        <end position="510"/>
    </location>
</feature>
<evidence type="ECO:0000259" key="1">
    <source>
        <dbReference type="Pfam" id="PF00501"/>
    </source>
</evidence>
<accession>A0ABT7C9I1</accession>
<dbReference type="Proteomes" id="UP001170379">
    <property type="component" value="Unassembled WGS sequence"/>
</dbReference>
<dbReference type="InterPro" id="IPR045851">
    <property type="entry name" value="AMP-bd_C_sf"/>
</dbReference>